<sequence length="80" mass="9019">MKKMIITMVVAMLLFTGCGGGATKGRMLLNEGKTNVEMATYFEQRAIDALIIGKGNYYSNMATYYLMKEMYEAMDLEPIK</sequence>
<proteinExistence type="predicted"/>
<reference evidence="1" key="1">
    <citation type="journal article" date="2014" name="Front. Microbiol.">
        <title>High frequency of phylogenetically diverse reductive dehalogenase-homologous genes in deep subseafloor sedimentary metagenomes.</title>
        <authorList>
            <person name="Kawai M."/>
            <person name="Futagami T."/>
            <person name="Toyoda A."/>
            <person name="Takaki Y."/>
            <person name="Nishi S."/>
            <person name="Hori S."/>
            <person name="Arai W."/>
            <person name="Tsubouchi T."/>
            <person name="Morono Y."/>
            <person name="Uchiyama I."/>
            <person name="Ito T."/>
            <person name="Fujiyama A."/>
            <person name="Inagaki F."/>
            <person name="Takami H."/>
        </authorList>
    </citation>
    <scope>NUCLEOTIDE SEQUENCE</scope>
    <source>
        <strain evidence="1">Expedition CK06-06</strain>
    </source>
</reference>
<accession>X0ZAC7</accession>
<name>X0ZAC7_9ZZZZ</name>
<evidence type="ECO:0000313" key="1">
    <source>
        <dbReference type="EMBL" id="GAG66395.1"/>
    </source>
</evidence>
<comment type="caution">
    <text evidence="1">The sequence shown here is derived from an EMBL/GenBank/DDBJ whole genome shotgun (WGS) entry which is preliminary data.</text>
</comment>
<gene>
    <name evidence="1" type="ORF">S01H4_15045</name>
</gene>
<organism evidence="1">
    <name type="scientific">marine sediment metagenome</name>
    <dbReference type="NCBI Taxonomy" id="412755"/>
    <lineage>
        <taxon>unclassified sequences</taxon>
        <taxon>metagenomes</taxon>
        <taxon>ecological metagenomes</taxon>
    </lineage>
</organism>
<dbReference type="AlphaFoldDB" id="X0ZAC7"/>
<dbReference type="PROSITE" id="PS51257">
    <property type="entry name" value="PROKAR_LIPOPROTEIN"/>
    <property type="match status" value="1"/>
</dbReference>
<dbReference type="EMBL" id="BART01006594">
    <property type="protein sequence ID" value="GAG66395.1"/>
    <property type="molecule type" value="Genomic_DNA"/>
</dbReference>
<protein>
    <submittedName>
        <fullName evidence="1">Uncharacterized protein</fullName>
    </submittedName>
</protein>